<dbReference type="PANTHER" id="PTHR40590:SF1">
    <property type="entry name" value="CYTOPLASMIC PROTEIN"/>
    <property type="match status" value="1"/>
</dbReference>
<keyword evidence="3" id="KW-1185">Reference proteome</keyword>
<reference evidence="2" key="1">
    <citation type="submission" date="2022-06" db="EMBL/GenBank/DDBJ databases">
        <title>Sphingomicrobium sedimins sp. nov., a marine bacterium isolated from tidal flat.</title>
        <authorList>
            <person name="Kim C.-H."/>
            <person name="Yoo Y."/>
            <person name="Kim J.-J."/>
        </authorList>
    </citation>
    <scope>NUCLEOTIDE SEQUENCE</scope>
    <source>
        <strain evidence="2">GRR-S6-50</strain>
    </source>
</reference>
<dbReference type="Pfam" id="PF01963">
    <property type="entry name" value="TraB_PrgY_gumN"/>
    <property type="match status" value="1"/>
</dbReference>
<dbReference type="EMBL" id="JAMSHT010000001">
    <property type="protein sequence ID" value="MCM8557129.1"/>
    <property type="molecule type" value="Genomic_DNA"/>
</dbReference>
<proteinExistence type="predicted"/>
<dbReference type="InterPro" id="IPR047111">
    <property type="entry name" value="YbaP-like"/>
</dbReference>
<dbReference type="CDD" id="cd14789">
    <property type="entry name" value="Tiki"/>
    <property type="match status" value="1"/>
</dbReference>
<accession>A0A9X2EKQ0</accession>
<dbReference type="AlphaFoldDB" id="A0A9X2EKQ0"/>
<dbReference type="InterPro" id="IPR002816">
    <property type="entry name" value="TraB/PrgY/GumN_fam"/>
</dbReference>
<evidence type="ECO:0000313" key="3">
    <source>
        <dbReference type="Proteomes" id="UP001155128"/>
    </source>
</evidence>
<dbReference type="PANTHER" id="PTHR40590">
    <property type="entry name" value="CYTOPLASMIC PROTEIN-RELATED"/>
    <property type="match status" value="1"/>
</dbReference>
<feature type="chain" id="PRO_5040785474" evidence="1">
    <location>
        <begin position="32"/>
        <end position="304"/>
    </location>
</feature>
<keyword evidence="1" id="KW-0732">Signal</keyword>
<feature type="signal peptide" evidence="1">
    <location>
        <begin position="1"/>
        <end position="31"/>
    </location>
</feature>
<sequence>MPKLRLKSTISRLALAPLAAFAVAGATPALAQEAVDADPALWVVEDEDTTIYLFGTFHVMKAGVDWFNDEVRVAYDASDEVVVEAVLPEDPAELQPIIMQYALSKNDTPLTAELSEEGQTKLGEILTSLGAPANALDAFTPAFASTNLLAAFLPAMGFSTELGIDKLIIAEAEQDGKPVSALETPEFQFSMLFAGQSEEEQAKQLDQMLADFGETPEFLNAMLEAWKTGDEVGFKSMLDEMNDESEEAYDIIFTNRNITWADWIEDRLAEPGTVFMAVGTGHLAGDDSVQVQLEEKGIASRRAN</sequence>
<gene>
    <name evidence="2" type="ORF">NDO55_04770</name>
</gene>
<evidence type="ECO:0000313" key="2">
    <source>
        <dbReference type="EMBL" id="MCM8557129.1"/>
    </source>
</evidence>
<comment type="caution">
    <text evidence="2">The sequence shown here is derived from an EMBL/GenBank/DDBJ whole genome shotgun (WGS) entry which is preliminary data.</text>
</comment>
<dbReference type="Proteomes" id="UP001155128">
    <property type="component" value="Unassembled WGS sequence"/>
</dbReference>
<evidence type="ECO:0000256" key="1">
    <source>
        <dbReference type="SAM" id="SignalP"/>
    </source>
</evidence>
<dbReference type="RefSeq" id="WP_252112918.1">
    <property type="nucleotide sequence ID" value="NZ_JAMSHT010000001.1"/>
</dbReference>
<name>A0A9X2EKQ0_9SPHN</name>
<organism evidence="2 3">
    <name type="scientific">Sphingomicrobium sediminis</name>
    <dbReference type="NCBI Taxonomy" id="2950949"/>
    <lineage>
        <taxon>Bacteria</taxon>
        <taxon>Pseudomonadati</taxon>
        <taxon>Pseudomonadota</taxon>
        <taxon>Alphaproteobacteria</taxon>
        <taxon>Sphingomonadales</taxon>
        <taxon>Sphingomonadaceae</taxon>
        <taxon>Sphingomicrobium</taxon>
    </lineage>
</organism>
<protein>
    <submittedName>
        <fullName evidence="2">TraB/GumN family protein</fullName>
    </submittedName>
</protein>